<evidence type="ECO:0000313" key="4">
    <source>
        <dbReference type="Proteomes" id="UP000030748"/>
    </source>
</evidence>
<dbReference type="Proteomes" id="UP000030748">
    <property type="component" value="Unassembled WGS sequence"/>
</dbReference>
<dbReference type="AlphaFoldDB" id="A0A022Q143"/>
<feature type="compositionally biased region" description="Pro residues" evidence="1">
    <location>
        <begin position="88"/>
        <end position="98"/>
    </location>
</feature>
<dbReference type="KEGG" id="egt:105975620"/>
<reference evidence="3 4" key="1">
    <citation type="journal article" date="2013" name="Proc. Natl. Acad. Sci. U.S.A.">
        <title>Fine-scale variation in meiotic recombination in Mimulus inferred from population shotgun sequencing.</title>
        <authorList>
            <person name="Hellsten U."/>
            <person name="Wright K.M."/>
            <person name="Jenkins J."/>
            <person name="Shu S."/>
            <person name="Yuan Y."/>
            <person name="Wessler S.R."/>
            <person name="Schmutz J."/>
            <person name="Willis J.H."/>
            <person name="Rokhsar D.S."/>
        </authorList>
    </citation>
    <scope>NUCLEOTIDE SEQUENCE [LARGE SCALE GENOMIC DNA]</scope>
    <source>
        <strain evidence="4">cv. DUN x IM62</strain>
    </source>
</reference>
<protein>
    <recommendedName>
        <fullName evidence="5">BURP domain-containing protein</fullName>
    </recommendedName>
</protein>
<feature type="region of interest" description="Disordered" evidence="1">
    <location>
        <begin position="83"/>
        <end position="106"/>
    </location>
</feature>
<name>A0A022Q143_ERYGU</name>
<dbReference type="EMBL" id="KI632223">
    <property type="protein sequence ID" value="EYU21756.1"/>
    <property type="molecule type" value="Genomic_DNA"/>
</dbReference>
<proteinExistence type="predicted"/>
<evidence type="ECO:0000256" key="2">
    <source>
        <dbReference type="SAM" id="SignalP"/>
    </source>
</evidence>
<evidence type="ECO:0008006" key="5">
    <source>
        <dbReference type="Google" id="ProtNLM"/>
    </source>
</evidence>
<organism evidence="3 4">
    <name type="scientific">Erythranthe guttata</name>
    <name type="common">Yellow monkey flower</name>
    <name type="synonym">Mimulus guttatus</name>
    <dbReference type="NCBI Taxonomy" id="4155"/>
    <lineage>
        <taxon>Eukaryota</taxon>
        <taxon>Viridiplantae</taxon>
        <taxon>Streptophyta</taxon>
        <taxon>Embryophyta</taxon>
        <taxon>Tracheophyta</taxon>
        <taxon>Spermatophyta</taxon>
        <taxon>Magnoliopsida</taxon>
        <taxon>eudicotyledons</taxon>
        <taxon>Gunneridae</taxon>
        <taxon>Pentapetalae</taxon>
        <taxon>asterids</taxon>
        <taxon>lamiids</taxon>
        <taxon>Lamiales</taxon>
        <taxon>Phrymaceae</taxon>
        <taxon>Erythranthe</taxon>
    </lineage>
</organism>
<keyword evidence="2" id="KW-0732">Signal</keyword>
<evidence type="ECO:0000256" key="1">
    <source>
        <dbReference type="SAM" id="MobiDB-lite"/>
    </source>
</evidence>
<keyword evidence="4" id="KW-1185">Reference proteome</keyword>
<feature type="chain" id="PRO_5001503696" description="BURP domain-containing protein" evidence="2">
    <location>
        <begin position="25"/>
        <end position="106"/>
    </location>
</feature>
<feature type="signal peptide" evidence="2">
    <location>
        <begin position="1"/>
        <end position="24"/>
    </location>
</feature>
<gene>
    <name evidence="3" type="ORF">MIMGU_mgv1a016800mg</name>
</gene>
<sequence>MNPNMQMMLIVLTVLVVFASGIHARILPDYAPAMDSSSSTNSVYSVKEFVCKWLTRLTNINSADNIINLCDKGIIVISSPDLGKTKAPAPPPPKPSPGSRPLVAYS</sequence>
<accession>A0A022Q143</accession>
<evidence type="ECO:0000313" key="3">
    <source>
        <dbReference type="EMBL" id="EYU21756.1"/>
    </source>
</evidence>